<dbReference type="Proteomes" id="UP001456344">
    <property type="component" value="Chromosome"/>
</dbReference>
<dbReference type="EMBL" id="CP150484">
    <property type="protein sequence ID" value="WYW19446.1"/>
    <property type="molecule type" value="Genomic_DNA"/>
</dbReference>
<proteinExistence type="predicted"/>
<evidence type="ECO:0000313" key="1">
    <source>
        <dbReference type="EMBL" id="WYW19446.1"/>
    </source>
</evidence>
<protein>
    <submittedName>
        <fullName evidence="1">Type I-E CRISPR-associated protein Cse1/CasA</fullName>
    </submittedName>
</protein>
<sequence length="550" mass="60011">MSNASNNSGFNLLDEPWITVLPFKGREREVSMLEVFEQASRLAVIGGEVSTQAFAITRLLLALLHRAVAGPEDQPAWARLWDLTELPMEQIEKYAHKVRHRFDLFDEQAPFFQVPGLRTAKNEVSGLEKIVADVPNGEPLFTTRSASDLSRISAAEAARWLVHTHAFDPSGIKSGAVGDRKVKNGKGYPIGPGWSGQIGGVLAQGVTVRETLLLNLIARDAGTYVGVGGAADVPPWERDVDGPAWSEELPVAGAIQLYTWQTRRVRLQGDRDGVTGVVLANGDRMQPQNRQNVEPHTAWRHSEPQSKKAGRTVYMPLGHDPGRSVWRGLAAMLPSISSRRSKAGEPASWLAPGVLQWLCDLAENDHLPEDFVVRLRVHGAVYGAQNATVAEIIDDVLPMSVVLLRQDRPDAGRAAEGAVGDASQVAGYVWRLAENLAQAAGAGPQSGAGDRAREILYAALEQPYRSWLAGLRPRQDLIAARSAWQVLVRDRCRPITAELIRNAPTAAWTGREVNQRLVNVPLAEVWFNAALRKALPLAFTSSNTPMEVTG</sequence>
<evidence type="ECO:0000313" key="2">
    <source>
        <dbReference type="Proteomes" id="UP001456344"/>
    </source>
</evidence>
<accession>A0ACD5BJ90</accession>
<name>A0ACD5BJ90_9PSEU</name>
<reference evidence="1" key="1">
    <citation type="submission" date="2023-10" db="EMBL/GenBank/DDBJ databases">
        <title>Whole genome sequencing of actinobacterial strain Amycolatopsis sp. (BCA-696) identifies the underlying plant growth-promoting genes.</title>
        <authorList>
            <person name="Gandham P."/>
            <person name="Vadla N."/>
            <person name="Saji A."/>
            <person name="Srinivas V."/>
            <person name="Ruperao P."/>
            <person name="Selvanayagam S."/>
            <person name="Saxena R.K."/>
            <person name="Rathore A."/>
            <person name="Gopalakrishnan S."/>
            <person name="Thakur V."/>
        </authorList>
    </citation>
    <scope>NUCLEOTIDE SEQUENCE</scope>
    <source>
        <strain evidence="1">BCA-696</strain>
    </source>
</reference>
<gene>
    <name evidence="1" type="primary">casA</name>
    <name evidence="1" type="synonym">cse1</name>
    <name evidence="1" type="ORF">LCL61_28270</name>
</gene>
<keyword evidence="2" id="KW-1185">Reference proteome</keyword>
<organism evidence="1 2">
    <name type="scientific">Amycolatopsis coloradensis</name>
    <dbReference type="NCBI Taxonomy" id="76021"/>
    <lineage>
        <taxon>Bacteria</taxon>
        <taxon>Bacillati</taxon>
        <taxon>Actinomycetota</taxon>
        <taxon>Actinomycetes</taxon>
        <taxon>Pseudonocardiales</taxon>
        <taxon>Pseudonocardiaceae</taxon>
        <taxon>Amycolatopsis</taxon>
    </lineage>
</organism>